<protein>
    <submittedName>
        <fullName evidence="2">Uncharacterized protein</fullName>
    </submittedName>
</protein>
<feature type="compositionally biased region" description="Basic and acidic residues" evidence="1">
    <location>
        <begin position="1"/>
        <end position="10"/>
    </location>
</feature>
<evidence type="ECO:0000313" key="3">
    <source>
        <dbReference type="Proteomes" id="UP000233551"/>
    </source>
</evidence>
<evidence type="ECO:0000313" key="2">
    <source>
        <dbReference type="EMBL" id="PKI62137.1"/>
    </source>
</evidence>
<reference evidence="2 3" key="1">
    <citation type="submission" date="2017-11" db="EMBL/GenBank/DDBJ databases">
        <title>De-novo sequencing of pomegranate (Punica granatum L.) genome.</title>
        <authorList>
            <person name="Akparov Z."/>
            <person name="Amiraslanov A."/>
            <person name="Hajiyeva S."/>
            <person name="Abbasov M."/>
            <person name="Kaur K."/>
            <person name="Hamwieh A."/>
            <person name="Solovyev V."/>
            <person name="Salamov A."/>
            <person name="Braich B."/>
            <person name="Kosarev P."/>
            <person name="Mahmoud A."/>
            <person name="Hajiyev E."/>
            <person name="Babayeva S."/>
            <person name="Izzatullayeva V."/>
            <person name="Mammadov A."/>
            <person name="Mammadov A."/>
            <person name="Sharifova S."/>
            <person name="Ojaghi J."/>
            <person name="Eynullazada K."/>
            <person name="Bayramov B."/>
            <person name="Abdulazimova A."/>
            <person name="Shahmuradov I."/>
        </authorList>
    </citation>
    <scope>NUCLEOTIDE SEQUENCE [LARGE SCALE GENOMIC DNA]</scope>
    <source>
        <strain evidence="3">cv. AG2017</strain>
        <tissue evidence="2">Leaf</tissue>
    </source>
</reference>
<sequence length="150" mass="17055">RSPREGRGDRLGLSSPAQRPARPSHSSMLQLCPWPLDSSGRGLRLLFMRLWQDWLREMLRWWHLEEQLLVGVDGKWPGGRGSVGHHEVFCGDPSERERLRPSGSSSPGASPKPLADGVAMLFLLMSMAAREREKEREMKESKNERKGLEE</sequence>
<feature type="region of interest" description="Disordered" evidence="1">
    <location>
        <begin position="1"/>
        <end position="27"/>
    </location>
</feature>
<comment type="caution">
    <text evidence="2">The sequence shown here is derived from an EMBL/GenBank/DDBJ whole genome shotgun (WGS) entry which is preliminary data.</text>
</comment>
<name>A0A2I0K0P8_PUNGR</name>
<feature type="non-terminal residue" evidence="2">
    <location>
        <position position="1"/>
    </location>
</feature>
<feature type="compositionally biased region" description="Basic and acidic residues" evidence="1">
    <location>
        <begin position="84"/>
        <end position="100"/>
    </location>
</feature>
<evidence type="ECO:0000256" key="1">
    <source>
        <dbReference type="SAM" id="MobiDB-lite"/>
    </source>
</evidence>
<feature type="region of interest" description="Disordered" evidence="1">
    <location>
        <begin position="84"/>
        <end position="114"/>
    </location>
</feature>
<proteinExistence type="predicted"/>
<gene>
    <name evidence="2" type="ORF">CRG98_017510</name>
</gene>
<feature type="compositionally biased region" description="Low complexity" evidence="1">
    <location>
        <begin position="101"/>
        <end position="114"/>
    </location>
</feature>
<accession>A0A2I0K0P8</accession>
<dbReference type="Proteomes" id="UP000233551">
    <property type="component" value="Unassembled WGS sequence"/>
</dbReference>
<dbReference type="EMBL" id="PGOL01000988">
    <property type="protein sequence ID" value="PKI62137.1"/>
    <property type="molecule type" value="Genomic_DNA"/>
</dbReference>
<organism evidence="2 3">
    <name type="scientific">Punica granatum</name>
    <name type="common">Pomegranate</name>
    <dbReference type="NCBI Taxonomy" id="22663"/>
    <lineage>
        <taxon>Eukaryota</taxon>
        <taxon>Viridiplantae</taxon>
        <taxon>Streptophyta</taxon>
        <taxon>Embryophyta</taxon>
        <taxon>Tracheophyta</taxon>
        <taxon>Spermatophyta</taxon>
        <taxon>Magnoliopsida</taxon>
        <taxon>eudicotyledons</taxon>
        <taxon>Gunneridae</taxon>
        <taxon>Pentapetalae</taxon>
        <taxon>rosids</taxon>
        <taxon>malvids</taxon>
        <taxon>Myrtales</taxon>
        <taxon>Lythraceae</taxon>
        <taxon>Punica</taxon>
    </lineage>
</organism>
<dbReference type="AlphaFoldDB" id="A0A2I0K0P8"/>
<keyword evidence="3" id="KW-1185">Reference proteome</keyword>